<organism evidence="3 4">
    <name type="scientific">Gasterosteus aculeatus aculeatus</name>
    <name type="common">three-spined stickleback</name>
    <dbReference type="NCBI Taxonomy" id="481459"/>
    <lineage>
        <taxon>Eukaryota</taxon>
        <taxon>Metazoa</taxon>
        <taxon>Chordata</taxon>
        <taxon>Craniata</taxon>
        <taxon>Vertebrata</taxon>
        <taxon>Euteleostomi</taxon>
        <taxon>Actinopterygii</taxon>
        <taxon>Neopterygii</taxon>
        <taxon>Teleostei</taxon>
        <taxon>Neoteleostei</taxon>
        <taxon>Acanthomorphata</taxon>
        <taxon>Eupercaria</taxon>
        <taxon>Perciformes</taxon>
        <taxon>Cottioidei</taxon>
        <taxon>Gasterosteales</taxon>
        <taxon>Gasterosteidae</taxon>
        <taxon>Gasterosteus</taxon>
    </lineage>
</organism>
<dbReference type="InterPro" id="IPR056924">
    <property type="entry name" value="SH3_Tf2-1"/>
</dbReference>
<dbReference type="RefSeq" id="XP_040055339.1">
    <property type="nucleotide sequence ID" value="XM_040199405.1"/>
</dbReference>
<reference evidence="3 4" key="1">
    <citation type="journal article" date="2021" name="G3 (Bethesda)">
        <title>Improved contiguity of the threespine stickleback genome using long-read sequencing.</title>
        <authorList>
            <person name="Nath S."/>
            <person name="Shaw D.E."/>
            <person name="White M.A."/>
        </authorList>
    </citation>
    <scope>NUCLEOTIDE SEQUENCE [LARGE SCALE GENOMIC DNA]</scope>
    <source>
        <strain evidence="3 4">Lake Benthic</strain>
    </source>
</reference>
<proteinExistence type="predicted"/>
<comment type="subcellular location">
    <subcellularLocation>
        <location evidence="1">Nucleus</location>
    </subcellularLocation>
</comment>
<feature type="domain" description="Chromo" evidence="2">
    <location>
        <begin position="148"/>
        <end position="206"/>
    </location>
</feature>
<dbReference type="Pfam" id="PF24626">
    <property type="entry name" value="SH3_Tf2-1"/>
    <property type="match status" value="1"/>
</dbReference>
<sequence length="210" mass="23567">MEQVPAPPLFQIQEAAVAVPSVDDHLRRIQEVWDSARAAITRSGEINKKMADRHRVPAPAYRVGQQVWLSAKDLPLATEGRKMNPRYVGPYPIEQIVNPSAVRLTLPAALKVHPTFHVSLLKPVGESEFSPPANAPPAPLVIEGHPAHRVSRILDVRRRGRGFQYLVDWEGYGPEERSWLPRRQIFGSTLFREFYRDNPGKPGRPPGGAR</sequence>
<dbReference type="InterPro" id="IPR023780">
    <property type="entry name" value="Chromo_domain"/>
</dbReference>
<accession>A0AAQ4RLP2</accession>
<dbReference type="SMART" id="SM00298">
    <property type="entry name" value="CHROMO"/>
    <property type="match status" value="1"/>
</dbReference>
<dbReference type="Ensembl" id="ENSGACT00000033405.1">
    <property type="protein sequence ID" value="ENSGACP00000063503.1"/>
    <property type="gene ID" value="ENSGACG00000023081.1"/>
</dbReference>
<dbReference type="KEGG" id="gat:120832800"/>
<dbReference type="GeneID" id="120832800"/>
<dbReference type="Gene3D" id="2.40.50.40">
    <property type="match status" value="1"/>
</dbReference>
<dbReference type="GO" id="GO:0005634">
    <property type="term" value="C:nucleus"/>
    <property type="evidence" value="ECO:0007669"/>
    <property type="project" value="UniProtKB-SubCell"/>
</dbReference>
<dbReference type="GeneTree" id="ENSGT01120000272038"/>
<dbReference type="Pfam" id="PF00385">
    <property type="entry name" value="Chromo"/>
    <property type="match status" value="1"/>
</dbReference>
<protein>
    <recommendedName>
        <fullName evidence="2">Chromo domain-containing protein</fullName>
    </recommendedName>
</protein>
<evidence type="ECO:0000313" key="4">
    <source>
        <dbReference type="Proteomes" id="UP000007635"/>
    </source>
</evidence>
<evidence type="ECO:0000256" key="1">
    <source>
        <dbReference type="ARBA" id="ARBA00004123"/>
    </source>
</evidence>
<dbReference type="KEGG" id="gat:120833494"/>
<evidence type="ECO:0000313" key="3">
    <source>
        <dbReference type="Ensembl" id="ENSGACP00000063503.1"/>
    </source>
</evidence>
<reference evidence="3" key="2">
    <citation type="submission" date="2025-05" db="UniProtKB">
        <authorList>
            <consortium name="Ensembl"/>
        </authorList>
    </citation>
    <scope>IDENTIFICATION</scope>
</reference>
<keyword evidence="4" id="KW-1185">Reference proteome</keyword>
<dbReference type="AlphaFoldDB" id="A0AAQ4RLP2"/>
<dbReference type="Proteomes" id="UP000007635">
    <property type="component" value="Unassembled WGS sequence"/>
</dbReference>
<dbReference type="PROSITE" id="PS50013">
    <property type="entry name" value="CHROMO_2"/>
    <property type="match status" value="1"/>
</dbReference>
<dbReference type="InterPro" id="IPR000953">
    <property type="entry name" value="Chromo/chromo_shadow_dom"/>
</dbReference>
<dbReference type="Ensembl" id="ENSGACT00000075406.1">
    <property type="protein sequence ID" value="ENSGACP00000032538.1"/>
    <property type="gene ID" value="ENSGACG00000031735.1"/>
</dbReference>
<dbReference type="GeneID" id="120833494"/>
<dbReference type="RefSeq" id="XP_040056547.1">
    <property type="nucleotide sequence ID" value="XM_040200613.1"/>
</dbReference>
<name>A0AAQ4RLP2_GASAC</name>
<dbReference type="SUPFAM" id="SSF54160">
    <property type="entry name" value="Chromo domain-like"/>
    <property type="match status" value="1"/>
</dbReference>
<dbReference type="InterPro" id="IPR016197">
    <property type="entry name" value="Chromo-like_dom_sf"/>
</dbReference>
<evidence type="ECO:0000259" key="2">
    <source>
        <dbReference type="PROSITE" id="PS50013"/>
    </source>
</evidence>